<dbReference type="Pfam" id="PF21747">
    <property type="entry name" value="YpoC"/>
    <property type="match status" value="1"/>
</dbReference>
<evidence type="ECO:0000313" key="2">
    <source>
        <dbReference type="EMBL" id="KKB37675.1"/>
    </source>
</evidence>
<organism evidence="2 3">
    <name type="scientific">Bacillus thermotolerans</name>
    <name type="common">Quasibacillus thermotolerans</name>
    <dbReference type="NCBI Taxonomy" id="1221996"/>
    <lineage>
        <taxon>Bacteria</taxon>
        <taxon>Bacillati</taxon>
        <taxon>Bacillota</taxon>
        <taxon>Bacilli</taxon>
        <taxon>Bacillales</taxon>
        <taxon>Bacillaceae</taxon>
        <taxon>Bacillus</taxon>
    </lineage>
</organism>
<accession>A0A0F5HXB4</accession>
<name>A0A0F5HXB4_BACTR</name>
<evidence type="ECO:0000259" key="1">
    <source>
        <dbReference type="Pfam" id="PF21747"/>
    </source>
</evidence>
<dbReference type="AlphaFoldDB" id="A0A0F5HXB4"/>
<proteinExistence type="predicted"/>
<dbReference type="Proteomes" id="UP000031563">
    <property type="component" value="Unassembled WGS sequence"/>
</dbReference>
<evidence type="ECO:0000313" key="3">
    <source>
        <dbReference type="Proteomes" id="UP000031563"/>
    </source>
</evidence>
<dbReference type="InterPro" id="IPR048427">
    <property type="entry name" value="YpoC"/>
</dbReference>
<reference evidence="2" key="1">
    <citation type="submission" date="2015-02" db="EMBL/GenBank/DDBJ databases">
        <title>Genome Assembly of Bacillaceae bacterium MTCC 8252.</title>
        <authorList>
            <person name="Verma A."/>
            <person name="Khatri I."/>
            <person name="Mual P."/>
            <person name="Subramanian S."/>
            <person name="Krishnamurthi S."/>
        </authorList>
    </citation>
    <scope>NUCLEOTIDE SEQUENCE [LARGE SCALE GENOMIC DNA]</scope>
    <source>
        <strain evidence="2">MTCC 8252</strain>
    </source>
</reference>
<protein>
    <recommendedName>
        <fullName evidence="1">YpoC-like domain-containing protein</fullName>
    </recommendedName>
</protein>
<dbReference type="STRING" id="1221996.QY95_02785"/>
<sequence length="160" mass="18976">MRSVDIPSSLRHSFFFEEKAVDWPEQPQLGHPPFFIYEIMDGEQPWLKEDKGQAYIKQEWAKVQTVLEGKFRERNGDIKNEMRAAIALFFMKLFWSNGSPVQAVNWEHLIQRLAIKPVNVEERLGFVLRRPFAYHAYVQISELMTEQTKQLAKYQAMREK</sequence>
<dbReference type="EMBL" id="JWIR02000051">
    <property type="protein sequence ID" value="KKB37675.1"/>
    <property type="molecule type" value="Genomic_DNA"/>
</dbReference>
<dbReference type="OrthoDB" id="2360594at2"/>
<feature type="domain" description="YpoC-like" evidence="1">
    <location>
        <begin position="55"/>
        <end position="158"/>
    </location>
</feature>
<dbReference type="RefSeq" id="WP_052725910.1">
    <property type="nucleotide sequence ID" value="NZ_JWIR02000051.1"/>
</dbReference>
<comment type="caution">
    <text evidence="2">The sequence shown here is derived from an EMBL/GenBank/DDBJ whole genome shotgun (WGS) entry which is preliminary data.</text>
</comment>
<keyword evidence="3" id="KW-1185">Reference proteome</keyword>
<gene>
    <name evidence="2" type="ORF">QY95_02785</name>
</gene>